<evidence type="ECO:0000259" key="2">
    <source>
        <dbReference type="Pfam" id="PF00144"/>
    </source>
</evidence>
<organism evidence="3">
    <name type="scientific">Kitasatospora camelliae</name>
    <dbReference type="NCBI Taxonomy" id="3156397"/>
    <lineage>
        <taxon>Bacteria</taxon>
        <taxon>Bacillati</taxon>
        <taxon>Actinomycetota</taxon>
        <taxon>Actinomycetes</taxon>
        <taxon>Kitasatosporales</taxon>
        <taxon>Streptomycetaceae</taxon>
        <taxon>Kitasatospora</taxon>
    </lineage>
</organism>
<dbReference type="SUPFAM" id="SSF56601">
    <property type="entry name" value="beta-lactamase/transpeptidase-like"/>
    <property type="match status" value="1"/>
</dbReference>
<dbReference type="Pfam" id="PF00144">
    <property type="entry name" value="Beta-lactamase"/>
    <property type="match status" value="1"/>
</dbReference>
<evidence type="ECO:0000313" key="3">
    <source>
        <dbReference type="EMBL" id="XCM78372.1"/>
    </source>
</evidence>
<dbReference type="PANTHER" id="PTHR46825">
    <property type="entry name" value="D-ALANYL-D-ALANINE-CARBOXYPEPTIDASE/ENDOPEPTIDASE AMPH"/>
    <property type="match status" value="1"/>
</dbReference>
<dbReference type="InterPro" id="IPR001466">
    <property type="entry name" value="Beta-lactam-related"/>
</dbReference>
<dbReference type="AlphaFoldDB" id="A0AAU8JSM6"/>
<proteinExistence type="predicted"/>
<dbReference type="InterPro" id="IPR012338">
    <property type="entry name" value="Beta-lactam/transpept-like"/>
</dbReference>
<feature type="chain" id="PRO_5043369732" evidence="1">
    <location>
        <begin position="23"/>
        <end position="397"/>
    </location>
</feature>
<dbReference type="KEGG" id="kcm:ABWK59_05255"/>
<dbReference type="EC" id="3.1.1.103" evidence="3"/>
<dbReference type="RefSeq" id="WP_354638211.1">
    <property type="nucleotide sequence ID" value="NZ_CP159872.1"/>
</dbReference>
<keyword evidence="1" id="KW-0732">Signal</keyword>
<reference evidence="3" key="1">
    <citation type="submission" date="2024-06" db="EMBL/GenBank/DDBJ databases">
        <title>The genome sequences of Kitasatospora sp. strain HUAS MG31.</title>
        <authorList>
            <person name="Mo P."/>
        </authorList>
    </citation>
    <scope>NUCLEOTIDE SEQUENCE</scope>
    <source>
        <strain evidence="3">HUAS MG31</strain>
    </source>
</reference>
<dbReference type="PANTHER" id="PTHR46825:SF7">
    <property type="entry name" value="D-ALANYL-D-ALANINE CARBOXYPEPTIDASE"/>
    <property type="match status" value="1"/>
</dbReference>
<dbReference type="Gene3D" id="3.40.710.10">
    <property type="entry name" value="DD-peptidase/beta-lactamase superfamily"/>
    <property type="match status" value="1"/>
</dbReference>
<accession>A0AAU8JSM6</accession>
<gene>
    <name evidence="3" type="ORF">ABWK59_05255</name>
</gene>
<sequence>MRIAVRVGCAVLAGAVTTGVVAAAPASAGQGPRGHRGVQAVLERAVAEGRLPGAVAEVREENGRRWFGAAGVADTGTGRDRHRGDRFRIGSTTKTFVATVVLQLVAEHRLGLDDTVEQWLPGLLDGNGYDGRSVTVRQLLNNTSGVFNYVLDDQLRRAASGTAFLEHRFDTYRPQELVRIAVRNGPAFAPGTDWGYSDTNYVIAGMIVEKATGGSLGEEIERRITRPLGLRGTYQPAAGDTAIHGPHGREYSRLMATAPGADAHDVTELDPSWAWATGDMVSTVEDLNTFFGALLAGRLLPAAQQREMFATLPTRGQWIPDTTYGLGVASITLPCGPTVWGMGGAIPGSWSYTFGTRDGRHLLSTNVNGDWADGTWTMPNPIGVFTAELEAEFCPTD</sequence>
<feature type="domain" description="Beta-lactamase-related" evidence="2">
    <location>
        <begin position="39"/>
        <end position="355"/>
    </location>
</feature>
<protein>
    <submittedName>
        <fullName evidence="3">Serine hydrolase domain-containing protein</fullName>
        <ecNumber evidence="3">3.1.1.103</ecNumber>
    </submittedName>
</protein>
<dbReference type="GO" id="GO:0016787">
    <property type="term" value="F:hydrolase activity"/>
    <property type="evidence" value="ECO:0007669"/>
    <property type="project" value="UniProtKB-KW"/>
</dbReference>
<keyword evidence="3" id="KW-0378">Hydrolase</keyword>
<feature type="signal peptide" evidence="1">
    <location>
        <begin position="1"/>
        <end position="22"/>
    </location>
</feature>
<evidence type="ECO:0000256" key="1">
    <source>
        <dbReference type="SAM" id="SignalP"/>
    </source>
</evidence>
<dbReference type="EMBL" id="CP159872">
    <property type="protein sequence ID" value="XCM78372.1"/>
    <property type="molecule type" value="Genomic_DNA"/>
</dbReference>
<name>A0AAU8JSM6_9ACTN</name>
<dbReference type="InterPro" id="IPR050491">
    <property type="entry name" value="AmpC-like"/>
</dbReference>